<dbReference type="PANTHER" id="PTHR31540:SF1">
    <property type="entry name" value="CENTROSOMAL PROTEIN OF 131 KDA"/>
    <property type="match status" value="1"/>
</dbReference>
<comment type="caution">
    <text evidence="2">The sequence shown here is derived from an EMBL/GenBank/DDBJ whole genome shotgun (WGS) entry which is preliminary data.</text>
</comment>
<dbReference type="Proteomes" id="UP000663879">
    <property type="component" value="Unassembled WGS sequence"/>
</dbReference>
<feature type="coiled-coil region" evidence="1">
    <location>
        <begin position="53"/>
        <end position="80"/>
    </location>
</feature>
<protein>
    <submittedName>
        <fullName evidence="2">Uncharacterized protein</fullName>
    </submittedName>
</protein>
<dbReference type="EMBL" id="CAJNOC010008811">
    <property type="protein sequence ID" value="CAF1120995.1"/>
    <property type="molecule type" value="Genomic_DNA"/>
</dbReference>
<sequence length="87" mass="10399">MVNKNKLKTKGFQNQQRELTIRHTHESEREAQLRIEAQKSEFEATIKRHLGFIDQLIDDKKVLSEKCEKLVKDLKDSEKNYTDRIRT</sequence>
<accession>A0A814QKQ9</accession>
<feature type="non-terminal residue" evidence="2">
    <location>
        <position position="1"/>
    </location>
</feature>
<dbReference type="AlphaFoldDB" id="A0A814QKQ9"/>
<keyword evidence="1" id="KW-0175">Coiled coil</keyword>
<evidence type="ECO:0000313" key="3">
    <source>
        <dbReference type="Proteomes" id="UP000663879"/>
    </source>
</evidence>
<evidence type="ECO:0000256" key="1">
    <source>
        <dbReference type="SAM" id="Coils"/>
    </source>
</evidence>
<dbReference type="GO" id="GO:0034451">
    <property type="term" value="C:centriolar satellite"/>
    <property type="evidence" value="ECO:0007669"/>
    <property type="project" value="TreeGrafter"/>
</dbReference>
<dbReference type="OrthoDB" id="197735at2759"/>
<dbReference type="GO" id="GO:0035735">
    <property type="term" value="P:intraciliary transport involved in cilium assembly"/>
    <property type="evidence" value="ECO:0007669"/>
    <property type="project" value="InterPro"/>
</dbReference>
<keyword evidence="3" id="KW-1185">Reference proteome</keyword>
<name>A0A814QKQ9_9BILA</name>
<proteinExistence type="predicted"/>
<dbReference type="GO" id="GO:0005929">
    <property type="term" value="C:cilium"/>
    <property type="evidence" value="ECO:0007669"/>
    <property type="project" value="GOC"/>
</dbReference>
<dbReference type="PANTHER" id="PTHR31540">
    <property type="entry name" value="CENTROSOMAL PROTEIN OF 131 KDA"/>
    <property type="match status" value="1"/>
</dbReference>
<dbReference type="GO" id="GO:0010824">
    <property type="term" value="P:regulation of centrosome duplication"/>
    <property type="evidence" value="ECO:0007669"/>
    <property type="project" value="TreeGrafter"/>
</dbReference>
<dbReference type="InterPro" id="IPR030465">
    <property type="entry name" value="CEP131"/>
</dbReference>
<reference evidence="2" key="1">
    <citation type="submission" date="2021-02" db="EMBL/GenBank/DDBJ databases">
        <authorList>
            <person name="Nowell W R."/>
        </authorList>
    </citation>
    <scope>NUCLEOTIDE SEQUENCE</scope>
    <source>
        <strain evidence="2">Ploen Becks lab</strain>
    </source>
</reference>
<evidence type="ECO:0000313" key="2">
    <source>
        <dbReference type="EMBL" id="CAF1120995.1"/>
    </source>
</evidence>
<organism evidence="2 3">
    <name type="scientific">Brachionus calyciflorus</name>
    <dbReference type="NCBI Taxonomy" id="104777"/>
    <lineage>
        <taxon>Eukaryota</taxon>
        <taxon>Metazoa</taxon>
        <taxon>Spiralia</taxon>
        <taxon>Gnathifera</taxon>
        <taxon>Rotifera</taxon>
        <taxon>Eurotatoria</taxon>
        <taxon>Monogononta</taxon>
        <taxon>Pseudotrocha</taxon>
        <taxon>Ploima</taxon>
        <taxon>Brachionidae</taxon>
        <taxon>Brachionus</taxon>
    </lineage>
</organism>
<gene>
    <name evidence="2" type="ORF">OXX778_LOCUS22042</name>
</gene>